<feature type="region of interest" description="Disordered" evidence="1">
    <location>
        <begin position="531"/>
        <end position="593"/>
    </location>
</feature>
<protein>
    <submittedName>
        <fullName evidence="2">GJ11255 gene product from transcript GJ11255-RA</fullName>
    </submittedName>
</protein>
<sequence length="1980" mass="213303">MFKSLSSRSTRSVSVSSSGTTTSASTLATPTSTTFIAPTLPPIPPTPTRDIPAICVVAATPGTPGSPIIEKRRTRTLVPKRPVIGKENGPHGESSRVGSLGRVRPKQTPTIPEQPVDPNIQVADLVARQFVASHNERQVHTMGPSSGFSFVAAPRNPSPPTRQTSYRIKPSKSSKRMSVENRTDSSGSQVESIKETISKGKRPISRIGSEVLGSLRGGTLTRGSSRAAKVGSTRVLADANVQEGSTDENAGTAFVLAKKKSRGTLDSIRWALGDRTNAAKKAEKEKEKADKAMEKSRRSQDSSSSERQRVKLTIDTRPPPVDKSHSATETPSTSGLSPVAETPTTAPTTALENGTDSEAVASGTEKSRWKWTIGRKRAKSPGPSLSPSTERPGHARTMSLDVDALMATVQSEGRDEGMGTYARRRHRTASFDLPTLLQSAVAEDKAENHSSPLPPQPLPLPVATAPVDFGQEPKAVRKGSTESGETQASSGTMRRSSIANLIHGDSASNTGSLALRAMRSVRSITSIARLGGWGKSDESDKGKEKEGTLKDKKKRKSRKMPIFDEDEPTNTSEESWEAGALGRDPTMTVTSPVGQPILPNLQLGDARVDLGVGRPVRGNFHEGKDWVAGDRNSSGSSSRVAPSTISFGKAPQPRMSNESSGSSNYPASSSHETASVTSSRPRRSVSVDYDNLFSIDTSETETSTGTMKGRTQRKQDSARAPPKSLMGLFEVPTAPAPESPAHVEIQGVKIGKGRVRERVREFEARAEEHSSAAHPPYGSIRSVSAPFSGPVVPSVGPAVAKDAVPQQDDFFQDREHALSLGRSASVPLIVESPNRPSRIRPKSEQLLRRLSQEDAASISMINAANSDLSDLINRLDLSATPDSKYQLSPPVCRVAPTFVQESPCKRSPRDHGGQQSLAAIVGYGHSRTPSEDTEVEIQHVLFKGKTSKASVFTFTPDLSSEPKSTSNASQGLSTVDPASDHHDPVVAGEFEQDTPRDRSSQTAVKARRRAATYDALVGNPVFANTADETHSDIPDELHAILTSQSEDESSPVLSSSSSLPLEPRVARQNSKVQFELPEEFSEGAQTDNEEVTFDFTGELGQLKGGSRNSFVEVLVSAFKTPALPAVGDGQLQLNLDSPIRPLQHTEESMYSLEGRTPTLAQASKAIAEDSNQRLHPDHATEGFGRLPAARISGTFDYETLMRELDEVSFSIEGSAQALEPSANRRRLNRLSTDSDRSSLFRGGRGHRRDEPTTTFSFAAPPVSFHNRPYSRQIVHTMENDHTGRLSLTGELPGRDSEDSDRFARPGLGDKMFQMGTELGLPLPSIMASPANSDGSAGQQAAYEDYTGGFSYAPDRRLSYISDRRNSYAPSLADQQRMSFMSYDSYLEVPGNGNARRSSVDADSLFERRGRPSSISSVSIFGDDNRRRRRSKVFNPTFRPVSIISMQSETTGEDDTMVSMIGGADGAHVPRRSIATNLLLDASPCMRAEKRAKEIARAQHIEANRAASLSALTGTPMGLTPHQSKSSADSIFEYSPSKGRSCLPSRPFARPRPPAGAKSLVDDSDDEEFDLSGRTPMPSMFNKFMSPTAGNASISSVRKRSSGLICTAEPPDTPPLSDEESVFGSSHMGMDRSRLVAKTGNVSISAQAPPSTGRRARTRAQEQRHRLSRSSMNLSISEDDLPRGASAFVSRTHSNEDSSISESVIIINPDAQMAEMIEMIGAGHVYSNEQLEAVTRYLALRNEAVETVTRSQKIWQDTDFSRFTLSTFVPPTNSSDIKAMIDHSQSIYNEIPVEVYRRPRSRHPRSCARPSPYHVARHPLKSTMSPHTRMATESVEHALALLPPMHGSHSRPVPESPYLAHSGMGLLSPGPGARSIATTVPLSPLVVNVQTISSHDDKPAKSAMRPRAGSGARSALGLGKRPPMGPTGGKGTTTQSGAPTSAKENEAVGTMSNNSHNLRINRPRPKGRVASGTARPSALRV</sequence>
<feature type="compositionally biased region" description="Polar residues" evidence="1">
    <location>
        <begin position="327"/>
        <end position="336"/>
    </location>
</feature>
<feature type="region of interest" description="Disordered" evidence="1">
    <location>
        <begin position="139"/>
        <end position="201"/>
    </location>
</feature>
<feature type="compositionally biased region" description="Basic and acidic residues" evidence="1">
    <location>
        <begin position="280"/>
        <end position="326"/>
    </location>
</feature>
<feature type="compositionally biased region" description="Low complexity" evidence="1">
    <location>
        <begin position="656"/>
        <end position="683"/>
    </location>
</feature>
<dbReference type="STRING" id="1108050.A0A0B7F9N6"/>
<feature type="region of interest" description="Disordered" evidence="1">
    <location>
        <begin position="1798"/>
        <end position="1818"/>
    </location>
</feature>
<proteinExistence type="predicted"/>
<feature type="compositionally biased region" description="Low complexity" evidence="1">
    <location>
        <begin position="1"/>
        <end position="38"/>
    </location>
</feature>
<name>A0A0B7F9N6_THACB</name>
<feature type="compositionally biased region" description="Polar residues" evidence="1">
    <location>
        <begin position="696"/>
        <end position="706"/>
    </location>
</feature>
<feature type="compositionally biased region" description="Low complexity" evidence="1">
    <location>
        <begin position="1906"/>
        <end position="1918"/>
    </location>
</feature>
<accession>A0A0B7F9N6</accession>
<feature type="compositionally biased region" description="Polar residues" evidence="1">
    <location>
        <begin position="957"/>
        <end position="973"/>
    </location>
</feature>
<evidence type="ECO:0000313" key="3">
    <source>
        <dbReference type="Proteomes" id="UP000059188"/>
    </source>
</evidence>
<feature type="region of interest" description="Disordered" evidence="1">
    <location>
        <begin position="696"/>
        <end position="721"/>
    </location>
</feature>
<gene>
    <name evidence="2" type="ORF">RSOLAG1IB_07320</name>
</gene>
<feature type="region of interest" description="Disordered" evidence="1">
    <location>
        <begin position="1541"/>
        <end position="1567"/>
    </location>
</feature>
<feature type="compositionally biased region" description="Polar residues" evidence="1">
    <location>
        <begin position="481"/>
        <end position="494"/>
    </location>
</feature>
<dbReference type="OrthoDB" id="2563277at2759"/>
<feature type="region of interest" description="Disordered" evidence="1">
    <location>
        <begin position="1892"/>
        <end position="1980"/>
    </location>
</feature>
<feature type="compositionally biased region" description="Polar residues" evidence="1">
    <location>
        <begin position="631"/>
        <end position="646"/>
    </location>
</feature>
<feature type="region of interest" description="Disordered" evidence="1">
    <location>
        <begin position="1"/>
        <end position="42"/>
    </location>
</feature>
<feature type="region of interest" description="Disordered" evidence="1">
    <location>
        <begin position="472"/>
        <end position="494"/>
    </location>
</feature>
<feature type="region of interest" description="Disordered" evidence="1">
    <location>
        <begin position="82"/>
        <end position="116"/>
    </location>
</feature>
<feature type="compositionally biased region" description="Basic and acidic residues" evidence="1">
    <location>
        <begin position="535"/>
        <end position="550"/>
    </location>
</feature>
<feature type="region of interest" description="Disordered" evidence="1">
    <location>
        <begin position="957"/>
        <end position="1006"/>
    </location>
</feature>
<feature type="region of interest" description="Disordered" evidence="1">
    <location>
        <begin position="1218"/>
        <end position="1261"/>
    </location>
</feature>
<feature type="region of interest" description="Disordered" evidence="1">
    <location>
        <begin position="1281"/>
        <end position="1300"/>
    </location>
</feature>
<dbReference type="Proteomes" id="UP000059188">
    <property type="component" value="Unassembled WGS sequence"/>
</dbReference>
<dbReference type="EMBL" id="LN679117">
    <property type="protein sequence ID" value="CEL54786.1"/>
    <property type="molecule type" value="Genomic_DNA"/>
</dbReference>
<feature type="compositionally biased region" description="Basic and acidic residues" evidence="1">
    <location>
        <begin position="619"/>
        <end position="628"/>
    </location>
</feature>
<feature type="region of interest" description="Disordered" evidence="1">
    <location>
        <begin position="617"/>
        <end position="683"/>
    </location>
</feature>
<organism evidence="2 3">
    <name type="scientific">Thanatephorus cucumeris (strain AG1-IB / isolate 7/3/14)</name>
    <name type="common">Lettuce bottom rot fungus</name>
    <name type="synonym">Rhizoctonia solani</name>
    <dbReference type="NCBI Taxonomy" id="1108050"/>
    <lineage>
        <taxon>Eukaryota</taxon>
        <taxon>Fungi</taxon>
        <taxon>Dikarya</taxon>
        <taxon>Basidiomycota</taxon>
        <taxon>Agaricomycotina</taxon>
        <taxon>Agaricomycetes</taxon>
        <taxon>Cantharellales</taxon>
        <taxon>Ceratobasidiaceae</taxon>
        <taxon>Rhizoctonia</taxon>
        <taxon>Rhizoctonia solani AG-1</taxon>
    </lineage>
</organism>
<evidence type="ECO:0000256" key="1">
    <source>
        <dbReference type="SAM" id="MobiDB-lite"/>
    </source>
</evidence>
<feature type="region of interest" description="Disordered" evidence="1">
    <location>
        <begin position="265"/>
        <end position="399"/>
    </location>
</feature>
<feature type="region of interest" description="Disordered" evidence="1">
    <location>
        <begin position="1643"/>
        <end position="1678"/>
    </location>
</feature>
<keyword evidence="3" id="KW-1185">Reference proteome</keyword>
<reference evidence="2 3" key="1">
    <citation type="submission" date="2014-11" db="EMBL/GenBank/DDBJ databases">
        <authorList>
            <person name="Wibberg Daniel"/>
        </authorList>
    </citation>
    <scope>NUCLEOTIDE SEQUENCE [LARGE SCALE GENOMIC DNA]</scope>
    <source>
        <strain evidence="2">Rhizoctonia solani AG1-IB 7/3/14</strain>
    </source>
</reference>
<evidence type="ECO:0000313" key="2">
    <source>
        <dbReference type="EMBL" id="CEL54786.1"/>
    </source>
</evidence>